<gene>
    <name evidence="1" type="ORF">DFR42_108166</name>
</gene>
<accession>A0A318J0X1</accession>
<comment type="caution">
    <text evidence="1">The sequence shown here is derived from an EMBL/GenBank/DDBJ whole genome shotgun (WGS) entry which is preliminary data.</text>
</comment>
<name>A0A318J0X1_9BURK</name>
<organism evidence="1 2">
    <name type="scientific">Undibacterium pigrum</name>
    <dbReference type="NCBI Taxonomy" id="401470"/>
    <lineage>
        <taxon>Bacteria</taxon>
        <taxon>Pseudomonadati</taxon>
        <taxon>Pseudomonadota</taxon>
        <taxon>Betaproteobacteria</taxon>
        <taxon>Burkholderiales</taxon>
        <taxon>Oxalobacteraceae</taxon>
        <taxon>Undibacterium</taxon>
    </lineage>
</organism>
<protein>
    <submittedName>
        <fullName evidence="1">Acyl carrier protein</fullName>
    </submittedName>
</protein>
<dbReference type="AlphaFoldDB" id="A0A318J0X1"/>
<dbReference type="InterPro" id="IPR036736">
    <property type="entry name" value="ACP-like_sf"/>
</dbReference>
<sequence>MNQIINLDKINEVRQWLLSKKKYLSDIPLDLDLIENDVVDSLSFVEYVLVIEEISGKEVVVDDTVLDKVRTLDRVQLHYMQ</sequence>
<evidence type="ECO:0000313" key="1">
    <source>
        <dbReference type="EMBL" id="PXX40331.1"/>
    </source>
</evidence>
<reference evidence="1 2" key="1">
    <citation type="submission" date="2018-05" db="EMBL/GenBank/DDBJ databases">
        <title>Genomic Encyclopedia of Type Strains, Phase IV (KMG-IV): sequencing the most valuable type-strain genomes for metagenomic binning, comparative biology and taxonomic classification.</title>
        <authorList>
            <person name="Goeker M."/>
        </authorList>
    </citation>
    <scope>NUCLEOTIDE SEQUENCE [LARGE SCALE GENOMIC DNA]</scope>
    <source>
        <strain evidence="1 2">DSM 19792</strain>
    </source>
</reference>
<dbReference type="SUPFAM" id="SSF47336">
    <property type="entry name" value="ACP-like"/>
    <property type="match status" value="1"/>
</dbReference>
<dbReference type="RefSeq" id="WP_110257061.1">
    <property type="nucleotide sequence ID" value="NZ_QJKB01000008.1"/>
</dbReference>
<dbReference type="OrthoDB" id="8778689at2"/>
<dbReference type="Gene3D" id="1.10.1200.10">
    <property type="entry name" value="ACP-like"/>
    <property type="match status" value="1"/>
</dbReference>
<dbReference type="EMBL" id="QJKB01000008">
    <property type="protein sequence ID" value="PXX40331.1"/>
    <property type="molecule type" value="Genomic_DNA"/>
</dbReference>
<proteinExistence type="predicted"/>
<keyword evidence="2" id="KW-1185">Reference proteome</keyword>
<dbReference type="Proteomes" id="UP000247792">
    <property type="component" value="Unassembled WGS sequence"/>
</dbReference>
<evidence type="ECO:0000313" key="2">
    <source>
        <dbReference type="Proteomes" id="UP000247792"/>
    </source>
</evidence>